<comment type="caution">
    <text evidence="5">The sequence shown here is derived from an EMBL/GenBank/DDBJ whole genome shotgun (WGS) entry which is preliminary data.</text>
</comment>
<dbReference type="SUPFAM" id="SSF116734">
    <property type="entry name" value="DNA methylase specificity domain"/>
    <property type="match status" value="1"/>
</dbReference>
<keyword evidence="2" id="KW-0680">Restriction system</keyword>
<dbReference type="InterPro" id="IPR044946">
    <property type="entry name" value="Restrct_endonuc_typeI_TRD_sf"/>
</dbReference>
<dbReference type="InterPro" id="IPR052021">
    <property type="entry name" value="Type-I_RS_S_subunit"/>
</dbReference>
<dbReference type="PANTHER" id="PTHR30408:SF12">
    <property type="entry name" value="TYPE I RESTRICTION ENZYME MJAVIII SPECIFICITY SUBUNIT"/>
    <property type="match status" value="1"/>
</dbReference>
<dbReference type="EMBL" id="MKQH01000013">
    <property type="protein sequence ID" value="OJI11256.1"/>
    <property type="molecule type" value="Genomic_DNA"/>
</dbReference>
<dbReference type="PANTHER" id="PTHR30408">
    <property type="entry name" value="TYPE-1 RESTRICTION ENZYME ECOKI SPECIFICITY PROTEIN"/>
    <property type="match status" value="1"/>
</dbReference>
<evidence type="ECO:0000256" key="2">
    <source>
        <dbReference type="ARBA" id="ARBA00022747"/>
    </source>
</evidence>
<dbReference type="Pfam" id="PF01420">
    <property type="entry name" value="Methylase_S"/>
    <property type="match status" value="1"/>
</dbReference>
<name>A0AB36I3S4_LIMRT</name>
<organism evidence="5 6">
    <name type="scientific">Limosilactobacillus reuteri</name>
    <name type="common">Lactobacillus reuteri</name>
    <dbReference type="NCBI Taxonomy" id="1598"/>
    <lineage>
        <taxon>Bacteria</taxon>
        <taxon>Bacillati</taxon>
        <taxon>Bacillota</taxon>
        <taxon>Bacilli</taxon>
        <taxon>Lactobacillales</taxon>
        <taxon>Lactobacillaceae</taxon>
        <taxon>Limosilactobacillus</taxon>
    </lineage>
</organism>
<dbReference type="RefSeq" id="WP_072575017.1">
    <property type="nucleotide sequence ID" value="NZ_MKQH01000013.1"/>
</dbReference>
<dbReference type="Gene3D" id="3.90.220.20">
    <property type="entry name" value="DNA methylase specificity domains"/>
    <property type="match status" value="2"/>
</dbReference>
<protein>
    <recommendedName>
        <fullName evidence="4">Type I restriction modification DNA specificity domain-containing protein</fullName>
    </recommendedName>
</protein>
<evidence type="ECO:0000313" key="5">
    <source>
        <dbReference type="EMBL" id="OJI11256.1"/>
    </source>
</evidence>
<evidence type="ECO:0000313" key="6">
    <source>
        <dbReference type="Proteomes" id="UP000184174"/>
    </source>
</evidence>
<accession>A0AB36I3S4</accession>
<evidence type="ECO:0000259" key="4">
    <source>
        <dbReference type="Pfam" id="PF01420"/>
    </source>
</evidence>
<dbReference type="GO" id="GO:0003677">
    <property type="term" value="F:DNA binding"/>
    <property type="evidence" value="ECO:0007669"/>
    <property type="project" value="UniProtKB-KW"/>
</dbReference>
<gene>
    <name evidence="5" type="ORF">BJI45_03390</name>
</gene>
<feature type="domain" description="Type I restriction modification DNA specificity" evidence="4">
    <location>
        <begin position="55"/>
        <end position="167"/>
    </location>
</feature>
<dbReference type="AlphaFoldDB" id="A0AB36I3S4"/>
<reference evidence="5 6" key="1">
    <citation type="submission" date="2016-10" db="EMBL/GenBank/DDBJ databases">
        <title>Genome sequence of Lactobacillus reuteri 121, a source of glucan and fructan exopolysaccharides.</title>
        <authorList>
            <person name="Gangoiti J."/>
            <person name="Lammerts Van Bueren A."/>
            <person name="Dijkhuizen L."/>
        </authorList>
    </citation>
    <scope>NUCLEOTIDE SEQUENCE [LARGE SCALE GENOMIC DNA]</scope>
    <source>
        <strain evidence="5 6">121</strain>
    </source>
</reference>
<dbReference type="GO" id="GO:0009307">
    <property type="term" value="P:DNA restriction-modification system"/>
    <property type="evidence" value="ECO:0007669"/>
    <property type="project" value="UniProtKB-KW"/>
</dbReference>
<keyword evidence="3" id="KW-0238">DNA-binding</keyword>
<dbReference type="InterPro" id="IPR000055">
    <property type="entry name" value="Restrct_endonuc_typeI_TRD"/>
</dbReference>
<sequence>MKVKLGDYVLMVQEREVLKKVDTSKYVSTENILADRNGVKFPANTIPLSKTITTYKKDDILISNIRPYFKKIWKAEFDGPKSNDVIAFRTKDSRLLQDYLYVVLQSDNFFNYVTNTAKGTKMPRGDKKAIINYEFELPNIQLQRKISHTILVLEKKIRLNNQINDNLATLKTSIFDKLFKNVVCKIKLEKIKSHL</sequence>
<comment type="similarity">
    <text evidence="1">Belongs to the type-I restriction system S methylase family.</text>
</comment>
<evidence type="ECO:0000256" key="1">
    <source>
        <dbReference type="ARBA" id="ARBA00010923"/>
    </source>
</evidence>
<evidence type="ECO:0000256" key="3">
    <source>
        <dbReference type="ARBA" id="ARBA00023125"/>
    </source>
</evidence>
<proteinExistence type="inferred from homology"/>
<dbReference type="Proteomes" id="UP000184174">
    <property type="component" value="Unassembled WGS sequence"/>
</dbReference>